<keyword evidence="1" id="KW-0472">Membrane</keyword>
<feature type="transmembrane region" description="Helical" evidence="1">
    <location>
        <begin position="50"/>
        <end position="68"/>
    </location>
</feature>
<dbReference type="Proteomes" id="UP000276133">
    <property type="component" value="Unassembled WGS sequence"/>
</dbReference>
<evidence type="ECO:0000313" key="2">
    <source>
        <dbReference type="EMBL" id="RNA36080.1"/>
    </source>
</evidence>
<dbReference type="EMBL" id="REGN01001246">
    <property type="protein sequence ID" value="RNA36080.1"/>
    <property type="molecule type" value="Genomic_DNA"/>
</dbReference>
<dbReference type="AlphaFoldDB" id="A0A3M7SKB9"/>
<keyword evidence="1" id="KW-0812">Transmembrane</keyword>
<organism evidence="2 3">
    <name type="scientific">Brachionus plicatilis</name>
    <name type="common">Marine rotifer</name>
    <name type="synonym">Brachionus muelleri</name>
    <dbReference type="NCBI Taxonomy" id="10195"/>
    <lineage>
        <taxon>Eukaryota</taxon>
        <taxon>Metazoa</taxon>
        <taxon>Spiralia</taxon>
        <taxon>Gnathifera</taxon>
        <taxon>Rotifera</taxon>
        <taxon>Eurotatoria</taxon>
        <taxon>Monogononta</taxon>
        <taxon>Pseudotrocha</taxon>
        <taxon>Ploima</taxon>
        <taxon>Brachionidae</taxon>
        <taxon>Brachionus</taxon>
    </lineage>
</organism>
<evidence type="ECO:0000313" key="3">
    <source>
        <dbReference type="Proteomes" id="UP000276133"/>
    </source>
</evidence>
<gene>
    <name evidence="2" type="ORF">BpHYR1_052730</name>
</gene>
<protein>
    <submittedName>
        <fullName evidence="2">Uncharacterized protein</fullName>
    </submittedName>
</protein>
<name>A0A3M7SKB9_BRAPC</name>
<reference evidence="2 3" key="1">
    <citation type="journal article" date="2018" name="Sci. Rep.">
        <title>Genomic signatures of local adaptation to the degree of environmental predictability in rotifers.</title>
        <authorList>
            <person name="Franch-Gras L."/>
            <person name="Hahn C."/>
            <person name="Garcia-Roger E.M."/>
            <person name="Carmona M.J."/>
            <person name="Serra M."/>
            <person name="Gomez A."/>
        </authorList>
    </citation>
    <scope>NUCLEOTIDE SEQUENCE [LARGE SCALE GENOMIC DNA]</scope>
    <source>
        <strain evidence="2">HYR1</strain>
    </source>
</reference>
<proteinExistence type="predicted"/>
<comment type="caution">
    <text evidence="2">The sequence shown here is derived from an EMBL/GenBank/DDBJ whole genome shotgun (WGS) entry which is preliminary data.</text>
</comment>
<evidence type="ECO:0000256" key="1">
    <source>
        <dbReference type="SAM" id="Phobius"/>
    </source>
</evidence>
<sequence>MDEHIPLLRQGELSQLFILISHRVSVQPSGQMQSAYFGSIVEINRLELKYIMLVMFGLLVLMILDSSFGKII</sequence>
<keyword evidence="1" id="KW-1133">Transmembrane helix</keyword>
<keyword evidence="3" id="KW-1185">Reference proteome</keyword>
<accession>A0A3M7SKB9</accession>